<dbReference type="InterPro" id="IPR003439">
    <property type="entry name" value="ABC_transporter-like_ATP-bd"/>
</dbReference>
<dbReference type="PANTHER" id="PTHR24220">
    <property type="entry name" value="IMPORT ATP-BINDING PROTEIN"/>
    <property type="match status" value="1"/>
</dbReference>
<dbReference type="InterPro" id="IPR027417">
    <property type="entry name" value="P-loop_NTPase"/>
</dbReference>
<feature type="domain" description="ABC transporter" evidence="4">
    <location>
        <begin position="9"/>
        <end position="248"/>
    </location>
</feature>
<evidence type="ECO:0000256" key="2">
    <source>
        <dbReference type="ARBA" id="ARBA00022741"/>
    </source>
</evidence>
<dbReference type="HOGENOM" id="CLU_791418_0_0_0"/>
<dbReference type="InParanoid" id="E8MZ04"/>
<keyword evidence="3 5" id="KW-0067">ATP-binding</keyword>
<dbReference type="SUPFAM" id="SSF51206">
    <property type="entry name" value="cAMP-binding domain-like"/>
    <property type="match status" value="1"/>
</dbReference>
<reference evidence="5 6" key="1">
    <citation type="submission" date="2010-12" db="EMBL/GenBank/DDBJ databases">
        <title>Whole genome sequence of Anaerolinea thermophila UNI-1.</title>
        <authorList>
            <person name="Narita-Yamada S."/>
            <person name="Kishi E."/>
            <person name="Watanabe Y."/>
            <person name="Takasaki K."/>
            <person name="Ankai A."/>
            <person name="Oguchi A."/>
            <person name="Fukui S."/>
            <person name="Takahashi M."/>
            <person name="Yashiro I."/>
            <person name="Hosoyama A."/>
            <person name="Sekiguchi Y."/>
            <person name="Hanada S."/>
            <person name="Fujita N."/>
        </authorList>
    </citation>
    <scope>NUCLEOTIDE SEQUENCE [LARGE SCALE GENOMIC DNA]</scope>
    <source>
        <strain evidence="6">DSM 14523 / JCM 11388 / NBRC 100420 / UNI-1</strain>
    </source>
</reference>
<gene>
    <name evidence="5" type="ordered locus">ANT_01130</name>
</gene>
<dbReference type="Proteomes" id="UP000008922">
    <property type="component" value="Chromosome"/>
</dbReference>
<dbReference type="SMART" id="SM00382">
    <property type="entry name" value="AAA"/>
    <property type="match status" value="1"/>
</dbReference>
<dbReference type="eggNOG" id="COG0664">
    <property type="taxonomic scope" value="Bacteria"/>
</dbReference>
<dbReference type="RefSeq" id="WP_013558545.1">
    <property type="nucleotide sequence ID" value="NC_014960.1"/>
</dbReference>
<dbReference type="PROSITE" id="PS50893">
    <property type="entry name" value="ABC_TRANSPORTER_2"/>
    <property type="match status" value="1"/>
</dbReference>
<dbReference type="InterPro" id="IPR017871">
    <property type="entry name" value="ABC_transporter-like_CS"/>
</dbReference>
<dbReference type="InterPro" id="IPR017911">
    <property type="entry name" value="MacB-like_ATP-bd"/>
</dbReference>
<evidence type="ECO:0000256" key="1">
    <source>
        <dbReference type="ARBA" id="ARBA00022448"/>
    </source>
</evidence>
<dbReference type="GO" id="GO:0005524">
    <property type="term" value="F:ATP binding"/>
    <property type="evidence" value="ECO:0007669"/>
    <property type="project" value="UniProtKB-KW"/>
</dbReference>
<dbReference type="InterPro" id="IPR003593">
    <property type="entry name" value="AAA+_ATPase"/>
</dbReference>
<dbReference type="AlphaFoldDB" id="E8MZ04"/>
<dbReference type="KEGG" id="atm:ANT_01130"/>
<dbReference type="GO" id="GO:0022857">
    <property type="term" value="F:transmembrane transporter activity"/>
    <property type="evidence" value="ECO:0007669"/>
    <property type="project" value="TreeGrafter"/>
</dbReference>
<dbReference type="GO" id="GO:0005886">
    <property type="term" value="C:plasma membrane"/>
    <property type="evidence" value="ECO:0007669"/>
    <property type="project" value="TreeGrafter"/>
</dbReference>
<proteinExistence type="predicted"/>
<organism evidence="5 6">
    <name type="scientific">Anaerolinea thermophila (strain DSM 14523 / JCM 11388 / NBRC 100420 / UNI-1)</name>
    <dbReference type="NCBI Taxonomy" id="926569"/>
    <lineage>
        <taxon>Bacteria</taxon>
        <taxon>Bacillati</taxon>
        <taxon>Chloroflexota</taxon>
        <taxon>Anaerolineae</taxon>
        <taxon>Anaerolineales</taxon>
        <taxon>Anaerolineaceae</taxon>
        <taxon>Anaerolinea</taxon>
    </lineage>
</organism>
<keyword evidence="6" id="KW-1185">Reference proteome</keyword>
<protein>
    <submittedName>
        <fullName evidence="5">ABC transporter ATP-binding protein</fullName>
    </submittedName>
</protein>
<dbReference type="Gene3D" id="3.40.50.300">
    <property type="entry name" value="P-loop containing nucleotide triphosphate hydrolases"/>
    <property type="match status" value="1"/>
</dbReference>
<dbReference type="STRING" id="926569.ANT_01130"/>
<dbReference type="CDD" id="cd03255">
    <property type="entry name" value="ABC_MJ0796_LolCDE_FtsE"/>
    <property type="match status" value="1"/>
</dbReference>
<dbReference type="EMBL" id="AP012029">
    <property type="protein sequence ID" value="BAJ62147.1"/>
    <property type="molecule type" value="Genomic_DNA"/>
</dbReference>
<dbReference type="OrthoDB" id="9804270at2"/>
<evidence type="ECO:0000259" key="4">
    <source>
        <dbReference type="PROSITE" id="PS50893"/>
    </source>
</evidence>
<name>E8MZ04_ANATU</name>
<evidence type="ECO:0000256" key="3">
    <source>
        <dbReference type="ARBA" id="ARBA00022840"/>
    </source>
</evidence>
<dbReference type="GO" id="GO:0098796">
    <property type="term" value="C:membrane protein complex"/>
    <property type="evidence" value="ECO:0007669"/>
    <property type="project" value="UniProtKB-ARBA"/>
</dbReference>
<keyword evidence="2" id="KW-0547">Nucleotide-binding</keyword>
<dbReference type="Pfam" id="PF00005">
    <property type="entry name" value="ABC_tran"/>
    <property type="match status" value="1"/>
</dbReference>
<sequence length="350" mass="37777">MNAPAAPYISLQDVVKTFPAPGGEVMVLKHIYLDIQPGEYVSIVGKSGSGKSTLLNMITGIDHPTSGTVTVAGTQPHRLSESQLAGWRGVTIGIVFQFFQLLPMLSLLENVMLPMDFCNRYPPAEREGRARALLEQVGLGDMVDKLPGAVSGGQQQAAAIARALANDPPLIVADEPTGNLDERTAEGVLALFDGLVARGKTVVIVTHDPALVKRTQRTILLSDGEIVNPFIAQALPHLSHPQLLQLTHLARPQTLSRGESLTLPPYAPGLLVLTQGKLALWKPARRGEILWRELRPAQALTAQDVAFHTPLRLQALEDSAWLEIPAEAWETWLAQSGARASLAPVTEKRA</sequence>
<dbReference type="InterPro" id="IPR015854">
    <property type="entry name" value="ABC_transpr_LolD-like"/>
</dbReference>
<keyword evidence="1" id="KW-0813">Transport</keyword>
<dbReference type="GO" id="GO:0016887">
    <property type="term" value="F:ATP hydrolysis activity"/>
    <property type="evidence" value="ECO:0007669"/>
    <property type="project" value="InterPro"/>
</dbReference>
<dbReference type="InterPro" id="IPR018490">
    <property type="entry name" value="cNMP-bd_dom_sf"/>
</dbReference>
<dbReference type="PROSITE" id="PS00211">
    <property type="entry name" value="ABC_TRANSPORTER_1"/>
    <property type="match status" value="1"/>
</dbReference>
<dbReference type="eggNOG" id="COG1136">
    <property type="taxonomic scope" value="Bacteria"/>
</dbReference>
<accession>E8MZ04</accession>
<dbReference type="FunFam" id="3.40.50.300:FF:000032">
    <property type="entry name" value="Export ABC transporter ATP-binding protein"/>
    <property type="match status" value="1"/>
</dbReference>
<dbReference type="SUPFAM" id="SSF52540">
    <property type="entry name" value="P-loop containing nucleoside triphosphate hydrolases"/>
    <property type="match status" value="1"/>
</dbReference>
<evidence type="ECO:0000313" key="5">
    <source>
        <dbReference type="EMBL" id="BAJ62147.1"/>
    </source>
</evidence>
<evidence type="ECO:0000313" key="6">
    <source>
        <dbReference type="Proteomes" id="UP000008922"/>
    </source>
</evidence>